<keyword evidence="8" id="KW-1015">Disulfide bond</keyword>
<evidence type="ECO:0000256" key="4">
    <source>
        <dbReference type="ARBA" id="ARBA00022525"/>
    </source>
</evidence>
<keyword evidence="16" id="KW-1185">Reference proteome</keyword>
<dbReference type="Bgee" id="ENSOCUG00000027131">
    <property type="expression patterns" value="Expressed in heart and 7 other cell types or tissues"/>
</dbReference>
<dbReference type="GO" id="GO:0051427">
    <property type="term" value="F:hormone receptor binding"/>
    <property type="evidence" value="ECO:0007669"/>
    <property type="project" value="TreeGrafter"/>
</dbReference>
<dbReference type="GO" id="GO:0005737">
    <property type="term" value="C:cytoplasm"/>
    <property type="evidence" value="ECO:0007669"/>
    <property type="project" value="TreeGrafter"/>
</dbReference>
<dbReference type="AlphaFoldDB" id="G1TPG4"/>
<dbReference type="InParanoid" id="G1TPG4"/>
<dbReference type="GO" id="GO:0003085">
    <property type="term" value="P:negative regulation of systemic arterial blood pressure"/>
    <property type="evidence" value="ECO:0007669"/>
    <property type="project" value="TreeGrafter"/>
</dbReference>
<dbReference type="Ensembl" id="ENSOCUT00000025031.2">
    <property type="protein sequence ID" value="ENSOCUP00000018899.2"/>
    <property type="gene ID" value="ENSOCUG00000027131.2"/>
</dbReference>
<comment type="subcellular location">
    <subcellularLocation>
        <location evidence="1 12">Secreted</location>
    </subcellularLocation>
</comment>
<dbReference type="GO" id="GO:0006182">
    <property type="term" value="P:cGMP biosynthetic process"/>
    <property type="evidence" value="ECO:0007669"/>
    <property type="project" value="TreeGrafter"/>
</dbReference>
<feature type="region of interest" description="Disordered" evidence="13">
    <location>
        <begin position="53"/>
        <end position="99"/>
    </location>
</feature>
<evidence type="ECO:0000256" key="13">
    <source>
        <dbReference type="SAM" id="MobiDB-lite"/>
    </source>
</evidence>
<evidence type="ECO:0000256" key="6">
    <source>
        <dbReference type="ARBA" id="ARBA00022729"/>
    </source>
</evidence>
<dbReference type="GeneTree" id="ENSGT00940000154513"/>
<dbReference type="Proteomes" id="UP000001811">
    <property type="component" value="Unplaced"/>
</dbReference>
<evidence type="ECO:0000313" key="16">
    <source>
        <dbReference type="Proteomes" id="UP000001811"/>
    </source>
</evidence>
<evidence type="ECO:0000256" key="5">
    <source>
        <dbReference type="ARBA" id="ARBA00022702"/>
    </source>
</evidence>
<dbReference type="PaxDb" id="9986-ENSOCUP00000018899"/>
<evidence type="ECO:0000313" key="15">
    <source>
        <dbReference type="Ensembl" id="ENSOCUP00000018899.2"/>
    </source>
</evidence>
<dbReference type="PRINTS" id="PR00712">
    <property type="entry name" value="BNATPEPTIDE"/>
</dbReference>
<dbReference type="FunCoup" id="G1TPG4">
    <property type="interactions" value="9"/>
</dbReference>
<dbReference type="PROSITE" id="PS00263">
    <property type="entry name" value="NATRIURETIC_PEPTIDE"/>
    <property type="match status" value="1"/>
</dbReference>
<evidence type="ECO:0000256" key="2">
    <source>
        <dbReference type="ARBA" id="ARBA00009041"/>
    </source>
</evidence>
<evidence type="ECO:0000256" key="10">
    <source>
        <dbReference type="ARBA" id="ARBA00032322"/>
    </source>
</evidence>
<dbReference type="HOGENOM" id="CLU_158067_0_0_1"/>
<dbReference type="InterPro" id="IPR002408">
    <property type="entry name" value="Natriuretic_peptide_brain"/>
</dbReference>
<proteinExistence type="inferred from homology"/>
<evidence type="ECO:0000256" key="9">
    <source>
        <dbReference type="ARBA" id="ARBA00031802"/>
    </source>
</evidence>
<feature type="signal peptide" evidence="14">
    <location>
        <begin position="1"/>
        <end position="26"/>
    </location>
</feature>
<protein>
    <recommendedName>
        <fullName evidence="3">Natriuretic peptides B</fullName>
    </recommendedName>
    <alternativeName>
        <fullName evidence="9">Brain natriuretic factor prohormone</fullName>
    </alternativeName>
    <alternativeName>
        <fullName evidence="10">Gamma-brain natriuretic peptide</fullName>
    </alternativeName>
    <alternativeName>
        <fullName evidence="11">Iso-ANP</fullName>
    </alternativeName>
</protein>
<evidence type="ECO:0000256" key="3">
    <source>
        <dbReference type="ARBA" id="ARBA00020075"/>
    </source>
</evidence>
<dbReference type="STRING" id="9986.ENSOCUP00000018899"/>
<reference evidence="15" key="2">
    <citation type="submission" date="2025-08" db="UniProtKB">
        <authorList>
            <consortium name="Ensembl"/>
        </authorList>
    </citation>
    <scope>IDENTIFICATION</scope>
    <source>
        <strain evidence="15">Thorbecke</strain>
    </source>
</reference>
<reference evidence="15" key="3">
    <citation type="submission" date="2025-09" db="UniProtKB">
        <authorList>
            <consortium name="Ensembl"/>
        </authorList>
    </citation>
    <scope>IDENTIFICATION</scope>
    <source>
        <strain evidence="15">Thorbecke</strain>
    </source>
</reference>
<dbReference type="PANTHER" id="PTHR14066:SF10">
    <property type="entry name" value="NATRIURETIC PEPTIDES B"/>
    <property type="match status" value="1"/>
</dbReference>
<name>G1TPG4_RABIT</name>
<reference evidence="15 16" key="1">
    <citation type="journal article" date="2011" name="Nature">
        <title>A high-resolution map of human evolutionary constraint using 29 mammals.</title>
        <authorList>
            <person name="Lindblad-Toh K."/>
            <person name="Garber M."/>
            <person name="Zuk O."/>
            <person name="Lin M.F."/>
            <person name="Parker B.J."/>
            <person name="Washietl S."/>
            <person name="Kheradpour P."/>
            <person name="Ernst J."/>
            <person name="Jordan G."/>
            <person name="Mauceli E."/>
            <person name="Ward L.D."/>
            <person name="Lowe C.B."/>
            <person name="Holloway A.K."/>
            <person name="Clamp M."/>
            <person name="Gnerre S."/>
            <person name="Alfoldi J."/>
            <person name="Beal K."/>
            <person name="Chang J."/>
            <person name="Clawson H."/>
            <person name="Cuff J."/>
            <person name="Di Palma F."/>
            <person name="Fitzgerald S."/>
            <person name="Flicek P."/>
            <person name="Guttman M."/>
            <person name="Hubisz M.J."/>
            <person name="Jaffe D.B."/>
            <person name="Jungreis I."/>
            <person name="Kent W.J."/>
            <person name="Kostka D."/>
            <person name="Lara M."/>
            <person name="Martins A.L."/>
            <person name="Massingham T."/>
            <person name="Moltke I."/>
            <person name="Raney B.J."/>
            <person name="Rasmussen M.D."/>
            <person name="Robinson J."/>
            <person name="Stark A."/>
            <person name="Vilella A.J."/>
            <person name="Wen J."/>
            <person name="Xie X."/>
            <person name="Zody M.C."/>
            <person name="Baldwin J."/>
            <person name="Bloom T."/>
            <person name="Chin C.W."/>
            <person name="Heiman D."/>
            <person name="Nicol R."/>
            <person name="Nusbaum C."/>
            <person name="Young S."/>
            <person name="Wilkinson J."/>
            <person name="Worley K.C."/>
            <person name="Kovar C.L."/>
            <person name="Muzny D.M."/>
            <person name="Gibbs R.A."/>
            <person name="Cree A."/>
            <person name="Dihn H.H."/>
            <person name="Fowler G."/>
            <person name="Jhangiani S."/>
            <person name="Joshi V."/>
            <person name="Lee S."/>
            <person name="Lewis L.R."/>
            <person name="Nazareth L.V."/>
            <person name="Okwuonu G."/>
            <person name="Santibanez J."/>
            <person name="Warren W.C."/>
            <person name="Mardis E.R."/>
            <person name="Weinstock G.M."/>
            <person name="Wilson R.K."/>
            <person name="Delehaunty K."/>
            <person name="Dooling D."/>
            <person name="Fronik C."/>
            <person name="Fulton L."/>
            <person name="Fulton B."/>
            <person name="Graves T."/>
            <person name="Minx P."/>
            <person name="Sodergren E."/>
            <person name="Birney E."/>
            <person name="Margulies E.H."/>
            <person name="Herrero J."/>
            <person name="Green E.D."/>
            <person name="Haussler D."/>
            <person name="Siepel A."/>
            <person name="Goldman N."/>
            <person name="Pollard K.S."/>
            <person name="Pedersen J.S."/>
            <person name="Lander E.S."/>
            <person name="Kellis M."/>
        </authorList>
    </citation>
    <scope>NUCLEOTIDE SEQUENCE [LARGE SCALE GENOMIC DNA]</scope>
    <source>
        <strain evidence="16">Thorbecke</strain>
    </source>
</reference>
<dbReference type="GO" id="GO:0005615">
    <property type="term" value="C:extracellular space"/>
    <property type="evidence" value="ECO:0007669"/>
    <property type="project" value="TreeGrafter"/>
</dbReference>
<keyword evidence="4" id="KW-0964">Secreted</keyword>
<evidence type="ECO:0000256" key="12">
    <source>
        <dbReference type="RuleBase" id="RU003686"/>
    </source>
</evidence>
<evidence type="ECO:0000256" key="14">
    <source>
        <dbReference type="SAM" id="SignalP"/>
    </source>
</evidence>
<comment type="similarity">
    <text evidence="2 12">Belongs to the natriuretic peptide family.</text>
</comment>
<organism evidence="15 16">
    <name type="scientific">Oryctolagus cuniculus</name>
    <name type="common">Rabbit</name>
    <dbReference type="NCBI Taxonomy" id="9986"/>
    <lineage>
        <taxon>Eukaryota</taxon>
        <taxon>Metazoa</taxon>
        <taxon>Chordata</taxon>
        <taxon>Craniata</taxon>
        <taxon>Vertebrata</taxon>
        <taxon>Euteleostomi</taxon>
        <taxon>Mammalia</taxon>
        <taxon>Eutheria</taxon>
        <taxon>Euarchontoglires</taxon>
        <taxon>Glires</taxon>
        <taxon>Lagomorpha</taxon>
        <taxon>Leporidae</taxon>
        <taxon>Oryctolagus</taxon>
    </lineage>
</organism>
<dbReference type="InterPro" id="IPR030480">
    <property type="entry name" value="Natr_peptide_CS"/>
</dbReference>
<dbReference type="InterPro" id="IPR000663">
    <property type="entry name" value="Natr_peptide"/>
</dbReference>
<dbReference type="GO" id="GO:0019934">
    <property type="term" value="P:cGMP-mediated signaling"/>
    <property type="evidence" value="ECO:0007669"/>
    <property type="project" value="TreeGrafter"/>
</dbReference>
<dbReference type="Pfam" id="PF00212">
    <property type="entry name" value="ANP"/>
    <property type="match status" value="1"/>
</dbReference>
<dbReference type="PRINTS" id="PR00710">
    <property type="entry name" value="NATPEPTIDES"/>
</dbReference>
<dbReference type="InterPro" id="IPR050787">
    <property type="entry name" value="Natriuretic_peptide"/>
</dbReference>
<accession>G1TPG4</accession>
<evidence type="ECO:0000256" key="7">
    <source>
        <dbReference type="ARBA" id="ARBA00022858"/>
    </source>
</evidence>
<dbReference type="SMART" id="SM00183">
    <property type="entry name" value="NAT_PEP"/>
    <property type="match status" value="1"/>
</dbReference>
<dbReference type="GO" id="GO:0007168">
    <property type="term" value="P:receptor guanylyl cyclase signaling pathway"/>
    <property type="evidence" value="ECO:0007669"/>
    <property type="project" value="TreeGrafter"/>
</dbReference>
<keyword evidence="5" id="KW-0372">Hormone</keyword>
<feature type="compositionally biased region" description="Polar residues" evidence="13">
    <location>
        <begin position="53"/>
        <end position="76"/>
    </location>
</feature>
<sequence length="139" mass="15448">MDLPTGLSRALLLLLFLHLSPQRCRPHPLGSPSKTSSELSEIQQLLGRLRNKVSQLQAQQTTLEPTQQDGGTAKTWETQETREAAPAGSPVPLDEARQTLRRLHGPKRMRDSGCFGRRMDRIGSFSGLGCNVLRKHRAL</sequence>
<evidence type="ECO:0000256" key="1">
    <source>
        <dbReference type="ARBA" id="ARBA00004613"/>
    </source>
</evidence>
<keyword evidence="7 12" id="KW-0838">Vasoactive</keyword>
<dbReference type="PANTHER" id="PTHR14066">
    <property type="entry name" value="ATRIAL NATRIURETIC FACTOR PRECURSOR"/>
    <property type="match status" value="1"/>
</dbReference>
<feature type="chain" id="PRO_5023804912" description="Natriuretic peptides B" evidence="14">
    <location>
        <begin position="27"/>
        <end position="139"/>
    </location>
</feature>
<dbReference type="GO" id="GO:0007218">
    <property type="term" value="P:neuropeptide signaling pathway"/>
    <property type="evidence" value="ECO:0007669"/>
    <property type="project" value="TreeGrafter"/>
</dbReference>
<dbReference type="GO" id="GO:0097746">
    <property type="term" value="P:blood vessel diameter maintenance"/>
    <property type="evidence" value="ECO:0007669"/>
    <property type="project" value="UniProtKB-KW"/>
</dbReference>
<evidence type="ECO:0000256" key="8">
    <source>
        <dbReference type="ARBA" id="ARBA00023157"/>
    </source>
</evidence>
<keyword evidence="6 14" id="KW-0732">Signal</keyword>
<evidence type="ECO:0000256" key="11">
    <source>
        <dbReference type="ARBA" id="ARBA00032369"/>
    </source>
</evidence>
<dbReference type="eggNOG" id="ENOG502SD0X">
    <property type="taxonomic scope" value="Eukaryota"/>
</dbReference>
<dbReference type="GO" id="GO:0005179">
    <property type="term" value="F:hormone activity"/>
    <property type="evidence" value="ECO:0007669"/>
    <property type="project" value="UniProtKB-KW"/>
</dbReference>